<dbReference type="Proteomes" id="UP001285521">
    <property type="component" value="Unassembled WGS sequence"/>
</dbReference>
<reference evidence="3 4" key="1">
    <citation type="submission" date="2023-11" db="EMBL/GenBank/DDBJ databases">
        <title>Lentzea sokolovensis, sp. nov., Lentzea kristufkii, sp. nov., and Lentzea miocenensis, sp. nov., rare actinobacteria from Sokolov Coal Basin, Miocene lacustrine sediment, Czech Republic.</title>
        <authorList>
            <person name="Lara A."/>
            <person name="Kotroba L."/>
            <person name="Nouioui I."/>
            <person name="Neumann-Schaal M."/>
            <person name="Mast Y."/>
            <person name="Chronakova A."/>
        </authorList>
    </citation>
    <scope>NUCLEOTIDE SEQUENCE [LARGE SCALE GENOMIC DNA]</scope>
    <source>
        <strain evidence="3 4">BCCO 10_0856</strain>
    </source>
</reference>
<feature type="region of interest" description="Disordered" evidence="1">
    <location>
        <begin position="76"/>
        <end position="96"/>
    </location>
</feature>
<evidence type="ECO:0000259" key="2">
    <source>
        <dbReference type="PROSITE" id="PS50801"/>
    </source>
</evidence>
<evidence type="ECO:0000313" key="4">
    <source>
        <dbReference type="Proteomes" id="UP001285521"/>
    </source>
</evidence>
<evidence type="ECO:0000256" key="1">
    <source>
        <dbReference type="SAM" id="MobiDB-lite"/>
    </source>
</evidence>
<gene>
    <name evidence="3" type="ORF">SK803_44060</name>
</gene>
<evidence type="ECO:0000313" key="3">
    <source>
        <dbReference type="EMBL" id="MDX8037211.1"/>
    </source>
</evidence>
<reference evidence="3 4" key="2">
    <citation type="submission" date="2023-11" db="EMBL/GenBank/DDBJ databases">
        <authorList>
            <person name="Lara A.C."/>
            <person name="Chronakova A."/>
        </authorList>
    </citation>
    <scope>NUCLEOTIDE SEQUENCE [LARGE SCALE GENOMIC DNA]</scope>
    <source>
        <strain evidence="3 4">BCCO 10_0856</strain>
    </source>
</reference>
<dbReference type="PROSITE" id="PS50801">
    <property type="entry name" value="STAS"/>
    <property type="match status" value="1"/>
</dbReference>
<dbReference type="InterPro" id="IPR036513">
    <property type="entry name" value="STAS_dom_sf"/>
</dbReference>
<dbReference type="Pfam" id="PF01740">
    <property type="entry name" value="STAS"/>
    <property type="match status" value="1"/>
</dbReference>
<name>A0ABU4TGC9_9PSEU</name>
<proteinExistence type="predicted"/>
<dbReference type="SUPFAM" id="SSF52091">
    <property type="entry name" value="SpoIIaa-like"/>
    <property type="match status" value="1"/>
</dbReference>
<comment type="caution">
    <text evidence="3">The sequence shown here is derived from an EMBL/GenBank/DDBJ whole genome shotgun (WGS) entry which is preliminary data.</text>
</comment>
<protein>
    <submittedName>
        <fullName evidence="3">STAS domain-containing protein</fullName>
    </submittedName>
</protein>
<dbReference type="CDD" id="cd07043">
    <property type="entry name" value="STAS_anti-anti-sigma_factors"/>
    <property type="match status" value="1"/>
</dbReference>
<dbReference type="EMBL" id="JAXAVW010000059">
    <property type="protein sequence ID" value="MDX8037211.1"/>
    <property type="molecule type" value="Genomic_DNA"/>
</dbReference>
<dbReference type="Gene3D" id="3.30.750.24">
    <property type="entry name" value="STAS domain"/>
    <property type="match status" value="1"/>
</dbReference>
<feature type="domain" description="STAS" evidence="2">
    <location>
        <begin position="7"/>
        <end position="96"/>
    </location>
</feature>
<accession>A0ABU4TGC9</accession>
<dbReference type="InterPro" id="IPR002645">
    <property type="entry name" value="STAS_dom"/>
</dbReference>
<sequence length="96" mass="10026">MTSSPLFVVDRKSVHGKVILRAASEIDGSTTQLLDATTDAIKSASTVVVIDLTDVTFIGSTGLNKLLAATDDCRAREDPASPVDVDLAGATQVQPR</sequence>
<dbReference type="RefSeq" id="WP_319972211.1">
    <property type="nucleotide sequence ID" value="NZ_JAXAVW010000059.1"/>
</dbReference>
<keyword evidence="4" id="KW-1185">Reference proteome</keyword>
<organism evidence="3 4">
    <name type="scientific">Lentzea miocenica</name>
    <dbReference type="NCBI Taxonomy" id="3095431"/>
    <lineage>
        <taxon>Bacteria</taxon>
        <taxon>Bacillati</taxon>
        <taxon>Actinomycetota</taxon>
        <taxon>Actinomycetes</taxon>
        <taxon>Pseudonocardiales</taxon>
        <taxon>Pseudonocardiaceae</taxon>
        <taxon>Lentzea</taxon>
    </lineage>
</organism>